<organism evidence="1 2">
    <name type="scientific">Nephila pilipes</name>
    <name type="common">Giant wood spider</name>
    <name type="synonym">Nephila maculata</name>
    <dbReference type="NCBI Taxonomy" id="299642"/>
    <lineage>
        <taxon>Eukaryota</taxon>
        <taxon>Metazoa</taxon>
        <taxon>Ecdysozoa</taxon>
        <taxon>Arthropoda</taxon>
        <taxon>Chelicerata</taxon>
        <taxon>Arachnida</taxon>
        <taxon>Araneae</taxon>
        <taxon>Araneomorphae</taxon>
        <taxon>Entelegynae</taxon>
        <taxon>Araneoidea</taxon>
        <taxon>Nephilidae</taxon>
        <taxon>Nephila</taxon>
    </lineage>
</organism>
<dbReference type="AlphaFoldDB" id="A0A8X6QXB0"/>
<accession>A0A8X6QXB0</accession>
<evidence type="ECO:0000313" key="2">
    <source>
        <dbReference type="Proteomes" id="UP000887013"/>
    </source>
</evidence>
<dbReference type="Proteomes" id="UP000887013">
    <property type="component" value="Unassembled WGS sequence"/>
</dbReference>
<sequence>MLKKKSIGAWDSLTLRLKKDGEKQRRGGEGILRREREKAILQEVSDRGCDLSYSSARENDFSEIFAPTNTALHSSDSLSTRKKGKLIRSK</sequence>
<comment type="caution">
    <text evidence="1">The sequence shown here is derived from an EMBL/GenBank/DDBJ whole genome shotgun (WGS) entry which is preliminary data.</text>
</comment>
<name>A0A8X6QXB0_NEPPI</name>
<reference evidence="1" key="1">
    <citation type="submission" date="2020-08" db="EMBL/GenBank/DDBJ databases">
        <title>Multicomponent nature underlies the extraordinary mechanical properties of spider dragline silk.</title>
        <authorList>
            <person name="Kono N."/>
            <person name="Nakamura H."/>
            <person name="Mori M."/>
            <person name="Yoshida Y."/>
            <person name="Ohtoshi R."/>
            <person name="Malay A.D."/>
            <person name="Moran D.A.P."/>
            <person name="Tomita M."/>
            <person name="Numata K."/>
            <person name="Arakawa K."/>
        </authorList>
    </citation>
    <scope>NUCLEOTIDE SEQUENCE</scope>
</reference>
<proteinExistence type="predicted"/>
<dbReference type="EMBL" id="BMAW01085163">
    <property type="protein sequence ID" value="GFU41712.1"/>
    <property type="molecule type" value="Genomic_DNA"/>
</dbReference>
<keyword evidence="2" id="KW-1185">Reference proteome</keyword>
<evidence type="ECO:0000313" key="1">
    <source>
        <dbReference type="EMBL" id="GFU41712.1"/>
    </source>
</evidence>
<gene>
    <name evidence="1" type="ORF">NPIL_290681</name>
</gene>
<protein>
    <submittedName>
        <fullName evidence="1">Uncharacterized protein</fullName>
    </submittedName>
</protein>